<reference evidence="1 2" key="1">
    <citation type="submission" date="2019-08" db="EMBL/GenBank/DDBJ databases">
        <title>In-depth cultivation of the pig gut microbiome towards novel bacterial diversity and tailored functional studies.</title>
        <authorList>
            <person name="Wylensek D."/>
            <person name="Hitch T.C.A."/>
            <person name="Clavel T."/>
        </authorList>
    </citation>
    <scope>NUCLEOTIDE SEQUENCE [LARGE SCALE GENOMIC DNA]</scope>
    <source>
        <strain evidence="1 2">WCA-383-APC-5B</strain>
    </source>
</reference>
<comment type="caution">
    <text evidence="1">The sequence shown here is derived from an EMBL/GenBank/DDBJ whole genome shotgun (WGS) entry which is preliminary data.</text>
</comment>
<dbReference type="Proteomes" id="UP000460287">
    <property type="component" value="Unassembled WGS sequence"/>
</dbReference>
<accession>A0A7X2MZ57</accession>
<gene>
    <name evidence="1" type="ORF">FYJ33_10150</name>
</gene>
<sequence>MENQYTRNKLIEVTQKMLLNGVNVKQLTARRISSEAGTNLAMINYCFKSKDELIKIAVDNIISREFKEYYHNDDNGSAKIRLRNLLIYTSRITVKYKELTKASMPYLLLQEEIKIPLRILSLIKKHFNSTKTDKECRVIAFDIVCLLQLVFYRDEEFNRYAGIDINDEKQLTEFIDMQLDLLLPEV</sequence>
<proteinExistence type="predicted"/>
<evidence type="ECO:0000313" key="2">
    <source>
        <dbReference type="Proteomes" id="UP000460287"/>
    </source>
</evidence>
<dbReference type="RefSeq" id="WP_154531650.1">
    <property type="nucleotide sequence ID" value="NZ_JAQXTV010000042.1"/>
</dbReference>
<dbReference type="EMBL" id="VULX01000015">
    <property type="protein sequence ID" value="MSR91752.1"/>
    <property type="molecule type" value="Genomic_DNA"/>
</dbReference>
<dbReference type="Gene3D" id="1.10.357.10">
    <property type="entry name" value="Tetracycline Repressor, domain 2"/>
    <property type="match status" value="1"/>
</dbReference>
<dbReference type="SUPFAM" id="SSF46689">
    <property type="entry name" value="Homeodomain-like"/>
    <property type="match status" value="1"/>
</dbReference>
<keyword evidence="2" id="KW-1185">Reference proteome</keyword>
<dbReference type="InterPro" id="IPR009057">
    <property type="entry name" value="Homeodomain-like_sf"/>
</dbReference>
<evidence type="ECO:0000313" key="1">
    <source>
        <dbReference type="EMBL" id="MSR91752.1"/>
    </source>
</evidence>
<dbReference type="AlphaFoldDB" id="A0A7X2MZ57"/>
<protein>
    <submittedName>
        <fullName evidence="1">TetR/AcrR family transcriptional regulator</fullName>
    </submittedName>
</protein>
<name>A0A7X2MZ57_9CLOT</name>
<organism evidence="1 2">
    <name type="scientific">Inconstantimicrobium porci</name>
    <dbReference type="NCBI Taxonomy" id="2652291"/>
    <lineage>
        <taxon>Bacteria</taxon>
        <taxon>Bacillati</taxon>
        <taxon>Bacillota</taxon>
        <taxon>Clostridia</taxon>
        <taxon>Eubacteriales</taxon>
        <taxon>Clostridiaceae</taxon>
        <taxon>Inconstantimicrobium</taxon>
    </lineage>
</organism>